<keyword evidence="1" id="KW-1133">Transmembrane helix</keyword>
<name>A0A0N9HH27_9BACT</name>
<accession>A0A0N9HH27</accession>
<protein>
    <recommendedName>
        <fullName evidence="2">SH3b domain-containing protein</fullName>
    </recommendedName>
</protein>
<dbReference type="AlphaFoldDB" id="A0A0N9HH27"/>
<dbReference type="PROSITE" id="PS51781">
    <property type="entry name" value="SH3B"/>
    <property type="match status" value="1"/>
</dbReference>
<gene>
    <name evidence="3" type="ORF">5E7_008</name>
</gene>
<proteinExistence type="predicted"/>
<evidence type="ECO:0000259" key="2">
    <source>
        <dbReference type="PROSITE" id="PS51781"/>
    </source>
</evidence>
<dbReference type="EMBL" id="KT342855">
    <property type="protein sequence ID" value="ALG05229.1"/>
    <property type="molecule type" value="Genomic_DNA"/>
</dbReference>
<keyword evidence="1" id="KW-0812">Transmembrane</keyword>
<evidence type="ECO:0000313" key="3">
    <source>
        <dbReference type="EMBL" id="ALG05229.1"/>
    </source>
</evidence>
<dbReference type="Pfam" id="PF08239">
    <property type="entry name" value="SH3_3"/>
    <property type="match status" value="1"/>
</dbReference>
<keyword evidence="1" id="KW-0472">Membrane</keyword>
<reference evidence="3" key="1">
    <citation type="submission" date="2016-04" db="EMBL/GenBank/DDBJ databases">
        <title>Exploring the genomic information of specific uncultured soil bacteria through a new metagenomic library-based strategy.</title>
        <authorList>
            <person name="Liu Y."/>
            <person name="Zhang R."/>
        </authorList>
    </citation>
    <scope>NUCLEOTIDE SEQUENCE</scope>
</reference>
<dbReference type="InterPro" id="IPR003646">
    <property type="entry name" value="SH3-like_bac-type"/>
</dbReference>
<feature type="domain" description="SH3b" evidence="2">
    <location>
        <begin position="79"/>
        <end position="143"/>
    </location>
</feature>
<organism evidence="3">
    <name type="scientific">uncultured bacterium 5E7</name>
    <dbReference type="NCBI Taxonomy" id="1701324"/>
    <lineage>
        <taxon>Bacteria</taxon>
        <taxon>environmental samples</taxon>
    </lineage>
</organism>
<evidence type="ECO:0000256" key="1">
    <source>
        <dbReference type="SAM" id="Phobius"/>
    </source>
</evidence>
<dbReference type="Gene3D" id="2.30.30.40">
    <property type="entry name" value="SH3 Domains"/>
    <property type="match status" value="1"/>
</dbReference>
<feature type="transmembrane region" description="Helical" evidence="1">
    <location>
        <begin position="42"/>
        <end position="63"/>
    </location>
</feature>
<sequence>MIQITAPGACCVNAAPSVAQAFALAGIRNASRLPPKRRGMKALVLLPVLAGWLVVWLGVQLLADLSGLGLEQASPSTEHVACSIMVDSAAVRTEPVADSPVIGELQKPTVVTVIETDKSGTWRHVSGADWEGWVRGADLSPPYLVGPMTQPHLEWPRS</sequence>